<evidence type="ECO:0000313" key="2">
    <source>
        <dbReference type="Proteomes" id="UP001341281"/>
    </source>
</evidence>
<proteinExistence type="predicted"/>
<accession>A0AAQ3UDG2</accession>
<dbReference type="Proteomes" id="UP001341281">
    <property type="component" value="Chromosome 08"/>
</dbReference>
<feature type="non-terminal residue" evidence="1">
    <location>
        <position position="1"/>
    </location>
</feature>
<evidence type="ECO:0000313" key="1">
    <source>
        <dbReference type="EMBL" id="WVZ88070.1"/>
    </source>
</evidence>
<sequence length="79" mass="8211">PSRRRQDAGSLARKCCCFPTLLRGWVAGALPAAAPSPLCGWVVGDLPASSLSPLRGWFAGALGTGTDSPSRLTTWLEGD</sequence>
<protein>
    <submittedName>
        <fullName evidence="1">Uncharacterized protein</fullName>
    </submittedName>
</protein>
<reference evidence="1 2" key="1">
    <citation type="submission" date="2024-02" db="EMBL/GenBank/DDBJ databases">
        <title>High-quality chromosome-scale genome assembly of Pensacola bahiagrass (Paspalum notatum Flugge var. saurae).</title>
        <authorList>
            <person name="Vega J.M."/>
            <person name="Podio M."/>
            <person name="Orjuela J."/>
            <person name="Siena L.A."/>
            <person name="Pessino S.C."/>
            <person name="Combes M.C."/>
            <person name="Mariac C."/>
            <person name="Albertini E."/>
            <person name="Pupilli F."/>
            <person name="Ortiz J.P.A."/>
            <person name="Leblanc O."/>
        </authorList>
    </citation>
    <scope>NUCLEOTIDE SEQUENCE [LARGE SCALE GENOMIC DNA]</scope>
    <source>
        <strain evidence="1">R1</strain>
        <tissue evidence="1">Leaf</tissue>
    </source>
</reference>
<organism evidence="1 2">
    <name type="scientific">Paspalum notatum var. saurae</name>
    <dbReference type="NCBI Taxonomy" id="547442"/>
    <lineage>
        <taxon>Eukaryota</taxon>
        <taxon>Viridiplantae</taxon>
        <taxon>Streptophyta</taxon>
        <taxon>Embryophyta</taxon>
        <taxon>Tracheophyta</taxon>
        <taxon>Spermatophyta</taxon>
        <taxon>Magnoliopsida</taxon>
        <taxon>Liliopsida</taxon>
        <taxon>Poales</taxon>
        <taxon>Poaceae</taxon>
        <taxon>PACMAD clade</taxon>
        <taxon>Panicoideae</taxon>
        <taxon>Andropogonodae</taxon>
        <taxon>Paspaleae</taxon>
        <taxon>Paspalinae</taxon>
        <taxon>Paspalum</taxon>
    </lineage>
</organism>
<name>A0AAQ3UDG2_PASNO</name>
<gene>
    <name evidence="1" type="ORF">U9M48_034623</name>
</gene>
<dbReference type="AlphaFoldDB" id="A0AAQ3UDG2"/>
<dbReference type="EMBL" id="CP144752">
    <property type="protein sequence ID" value="WVZ88070.1"/>
    <property type="molecule type" value="Genomic_DNA"/>
</dbReference>
<keyword evidence="2" id="KW-1185">Reference proteome</keyword>